<dbReference type="GO" id="GO:0030246">
    <property type="term" value="F:carbohydrate binding"/>
    <property type="evidence" value="ECO:0007669"/>
    <property type="project" value="InterPro"/>
</dbReference>
<protein>
    <recommendedName>
        <fullName evidence="4">Rhamnogalacturonan endolyase</fullName>
    </recommendedName>
</protein>
<keyword evidence="3" id="KW-1185">Reference proteome</keyword>
<dbReference type="InterPro" id="IPR006311">
    <property type="entry name" value="TAT_signal"/>
</dbReference>
<evidence type="ECO:0000313" key="3">
    <source>
        <dbReference type="Proteomes" id="UP000030982"/>
    </source>
</evidence>
<feature type="compositionally biased region" description="Basic and acidic residues" evidence="1">
    <location>
        <begin position="533"/>
        <end position="553"/>
    </location>
</feature>
<dbReference type="EMBL" id="JTDL01000141">
    <property type="protein sequence ID" value="KHL01435.1"/>
    <property type="molecule type" value="Genomic_DNA"/>
</dbReference>
<feature type="compositionally biased region" description="Basic and acidic residues" evidence="1">
    <location>
        <begin position="592"/>
        <end position="602"/>
    </location>
</feature>
<feature type="compositionally biased region" description="Basic and acidic residues" evidence="1">
    <location>
        <begin position="623"/>
        <end position="632"/>
    </location>
</feature>
<evidence type="ECO:0000313" key="2">
    <source>
        <dbReference type="EMBL" id="KHL01435.1"/>
    </source>
</evidence>
<feature type="compositionally biased region" description="Basic and acidic residues" evidence="1">
    <location>
        <begin position="568"/>
        <end position="582"/>
    </location>
</feature>
<gene>
    <name evidence="2" type="ORF">LK10_16390</name>
</gene>
<dbReference type="STRING" id="1338436.LK10_16390"/>
<dbReference type="InterPro" id="IPR013784">
    <property type="entry name" value="Carb-bd-like_fold"/>
</dbReference>
<accession>A0A0B2ADY8</accession>
<dbReference type="SUPFAM" id="SSF49452">
    <property type="entry name" value="Starch-binding domain-like"/>
    <property type="match status" value="1"/>
</dbReference>
<dbReference type="Proteomes" id="UP000030982">
    <property type="component" value="Unassembled WGS sequence"/>
</dbReference>
<dbReference type="CDD" id="cd10320">
    <property type="entry name" value="RGL4_N"/>
    <property type="match status" value="1"/>
</dbReference>
<dbReference type="PANTHER" id="PTHR32018:SF1">
    <property type="entry name" value="RHAMNOGALACTURONAN ENDOLYASE"/>
    <property type="match status" value="1"/>
</dbReference>
<dbReference type="PROSITE" id="PS51318">
    <property type="entry name" value="TAT"/>
    <property type="match status" value="1"/>
</dbReference>
<name>A0A0B2ADY8_9MICC</name>
<feature type="region of interest" description="Disordered" evidence="1">
    <location>
        <begin position="1"/>
        <end position="21"/>
    </location>
</feature>
<dbReference type="InterPro" id="IPR051850">
    <property type="entry name" value="Polysacch_Lyase_4"/>
</dbReference>
<dbReference type="OrthoDB" id="101122at2"/>
<dbReference type="PANTHER" id="PTHR32018">
    <property type="entry name" value="RHAMNOGALACTURONATE LYASE FAMILY PROTEIN"/>
    <property type="match status" value="1"/>
</dbReference>
<dbReference type="Gene3D" id="2.70.98.10">
    <property type="match status" value="1"/>
</dbReference>
<sequence length="640" mass="69607">MQPDKSDQMQPAQRELRSVGSNGVTRRRVVQGFGGVALGAALAGNSGIGPAAAATAPPVGEGVKVLIGGTPAKVGSYAFPSQVPELVLDNGLVRAAFGRDDVGVPTGWQDVSITATSIVVAGTELAHNLNGVNPRDPDRQHSFYVDASGGKTRLVCSRVDVLRAEPGLVEVAFLDTTSTPLQHEHHLVMRSGHRGIYGYDIMTAVTDTAINEVRMNTRWDRSILDHAYNWERGAGQQPTYAYLATQQSVQDETWRVDGVNNPNLPSPESNSGNLPAGAVYSKYDWSLYHHENPMFGHFGNGFGAWFTPLGGVTDETLCGFYGAGPQHQDLGIHQDALILNYFSRNHYGEPAYPIPAGYRRLYGPWLTFFTVGDPTAPESMIAEAARTARAEISEHRAGAPWVSDSLYPSPAQRTTLTGRVRLADGRPAADFHVILSTQDSDSVFPIAEPTYFVRTDAQGRFELPGIPPAWQPGSTAPGSYVLYVQPADGSVTDLYRQPGVVVRGAEHRSRRKGPGVGHPGPGGRRRRAAGAREAGRLHREDLFRRHNELEGHRPQRGPRHGPRRAHSEHHQSLRSARADHRPRSGQVRGSRRRDPGPGSEHRHPGHGCGRGAHRRYAHGRRRAHDDDGKLTESKGSAAQL</sequence>
<comment type="caution">
    <text evidence="2">The sequence shown here is derived from an EMBL/GenBank/DDBJ whole genome shotgun (WGS) entry which is preliminary data.</text>
</comment>
<dbReference type="InterPro" id="IPR014718">
    <property type="entry name" value="GH-type_carb-bd"/>
</dbReference>
<dbReference type="AlphaFoldDB" id="A0A0B2ADY8"/>
<feature type="compositionally biased region" description="Basic residues" evidence="1">
    <location>
        <begin position="611"/>
        <end position="622"/>
    </location>
</feature>
<evidence type="ECO:0000256" key="1">
    <source>
        <dbReference type="SAM" id="MobiDB-lite"/>
    </source>
</evidence>
<dbReference type="RefSeq" id="WP_043125859.1">
    <property type="nucleotide sequence ID" value="NZ_JTDL01000141.1"/>
</dbReference>
<reference evidence="2 3" key="1">
    <citation type="submission" date="2014-09" db="EMBL/GenBank/DDBJ databases">
        <title>Genome sequence of Sinomonas sp. MUSC 117.</title>
        <authorList>
            <person name="Lee L.-H."/>
        </authorList>
    </citation>
    <scope>NUCLEOTIDE SEQUENCE [LARGE SCALE GENOMIC DNA]</scope>
    <source>
        <strain evidence="2 3">MUSC 117</strain>
    </source>
</reference>
<feature type="region of interest" description="Disordered" evidence="1">
    <location>
        <begin position="501"/>
        <end position="640"/>
    </location>
</feature>
<evidence type="ECO:0008006" key="4">
    <source>
        <dbReference type="Google" id="ProtNLM"/>
    </source>
</evidence>
<organism evidence="2 3">
    <name type="scientific">Sinomonas humi</name>
    <dbReference type="NCBI Taxonomy" id="1338436"/>
    <lineage>
        <taxon>Bacteria</taxon>
        <taxon>Bacillati</taxon>
        <taxon>Actinomycetota</taxon>
        <taxon>Actinomycetes</taxon>
        <taxon>Micrococcales</taxon>
        <taxon>Micrococcaceae</taxon>
        <taxon>Sinomonas</taxon>
    </lineage>
</organism>
<feature type="compositionally biased region" description="Basic residues" evidence="1">
    <location>
        <begin position="554"/>
        <end position="567"/>
    </location>
</feature>
<proteinExistence type="predicted"/>